<protein>
    <submittedName>
        <fullName evidence="2">Uncharacterized protein</fullName>
    </submittedName>
</protein>
<dbReference type="AlphaFoldDB" id="A0AAN9J1L8"/>
<organism evidence="2 3">
    <name type="scientific">Crotalaria pallida</name>
    <name type="common">Smooth rattlebox</name>
    <name type="synonym">Crotalaria striata</name>
    <dbReference type="NCBI Taxonomy" id="3830"/>
    <lineage>
        <taxon>Eukaryota</taxon>
        <taxon>Viridiplantae</taxon>
        <taxon>Streptophyta</taxon>
        <taxon>Embryophyta</taxon>
        <taxon>Tracheophyta</taxon>
        <taxon>Spermatophyta</taxon>
        <taxon>Magnoliopsida</taxon>
        <taxon>eudicotyledons</taxon>
        <taxon>Gunneridae</taxon>
        <taxon>Pentapetalae</taxon>
        <taxon>rosids</taxon>
        <taxon>fabids</taxon>
        <taxon>Fabales</taxon>
        <taxon>Fabaceae</taxon>
        <taxon>Papilionoideae</taxon>
        <taxon>50 kb inversion clade</taxon>
        <taxon>genistoids sensu lato</taxon>
        <taxon>core genistoids</taxon>
        <taxon>Crotalarieae</taxon>
        <taxon>Crotalaria</taxon>
    </lineage>
</organism>
<reference evidence="2 3" key="1">
    <citation type="submission" date="2024-01" db="EMBL/GenBank/DDBJ databases">
        <title>The genomes of 5 underutilized Papilionoideae crops provide insights into root nodulation and disease resistanc.</title>
        <authorList>
            <person name="Yuan L."/>
        </authorList>
    </citation>
    <scope>NUCLEOTIDE SEQUENCE [LARGE SCALE GENOMIC DNA]</scope>
    <source>
        <strain evidence="2">ZHUSHIDOU_FW_LH</strain>
        <tissue evidence="2">Leaf</tissue>
    </source>
</reference>
<dbReference type="Proteomes" id="UP001372338">
    <property type="component" value="Unassembled WGS sequence"/>
</dbReference>
<gene>
    <name evidence="2" type="ORF">RIF29_04787</name>
</gene>
<name>A0AAN9J1L8_CROPI</name>
<feature type="compositionally biased region" description="Basic and acidic residues" evidence="1">
    <location>
        <begin position="66"/>
        <end position="83"/>
    </location>
</feature>
<comment type="caution">
    <text evidence="2">The sequence shown here is derived from an EMBL/GenBank/DDBJ whole genome shotgun (WGS) entry which is preliminary data.</text>
</comment>
<proteinExistence type="predicted"/>
<dbReference type="EMBL" id="JAYWIO010000001">
    <property type="protein sequence ID" value="KAK7290392.1"/>
    <property type="molecule type" value="Genomic_DNA"/>
</dbReference>
<accession>A0AAN9J1L8</accession>
<evidence type="ECO:0000256" key="1">
    <source>
        <dbReference type="SAM" id="MobiDB-lite"/>
    </source>
</evidence>
<evidence type="ECO:0000313" key="2">
    <source>
        <dbReference type="EMBL" id="KAK7290392.1"/>
    </source>
</evidence>
<keyword evidence="3" id="KW-1185">Reference proteome</keyword>
<feature type="region of interest" description="Disordered" evidence="1">
    <location>
        <begin position="66"/>
        <end position="115"/>
    </location>
</feature>
<evidence type="ECO:0000313" key="3">
    <source>
        <dbReference type="Proteomes" id="UP001372338"/>
    </source>
</evidence>
<feature type="compositionally biased region" description="Basic and acidic residues" evidence="1">
    <location>
        <begin position="91"/>
        <end position="108"/>
    </location>
</feature>
<sequence length="115" mass="14233">MKKVKMMKIKKVRKKKLKMRSEVRMKLKMKMKKLKMKKVRTKARRLARRKMVMFYSERFCSSFTEKERKRGTVQRGREGRVEMSELELEREEERNGGKRGREERDWQKKMVKNCK</sequence>